<dbReference type="PANTHER" id="PTHR40631:SF2">
    <property type="entry name" value="ALPHA-L-ARABINOFURANOSIDASE"/>
    <property type="match status" value="1"/>
</dbReference>
<dbReference type="Pfam" id="PF03664">
    <property type="entry name" value="Glyco_hydro_62"/>
    <property type="match status" value="2"/>
</dbReference>
<dbReference type="Gene3D" id="2.115.10.20">
    <property type="entry name" value="Glycosyl hydrolase domain, family 43"/>
    <property type="match status" value="2"/>
</dbReference>
<dbReference type="GO" id="GO:0005576">
    <property type="term" value="C:extracellular region"/>
    <property type="evidence" value="ECO:0007669"/>
    <property type="project" value="UniProtKB-SubCell"/>
</dbReference>
<proteinExistence type="predicted"/>
<gene>
    <name evidence="8" type="ORF">AB5J49_04295</name>
</gene>
<name>A0AB39PQN9_9ACTN</name>
<comment type="catalytic activity">
    <reaction evidence="1">
        <text>Hydrolysis of terminal non-reducing alpha-L-arabinofuranoside residues in alpha-L-arabinosides.</text>
        <dbReference type="EC" id="3.2.1.55"/>
    </reaction>
</comment>
<evidence type="ECO:0000313" key="8">
    <source>
        <dbReference type="EMBL" id="XDQ32627.1"/>
    </source>
</evidence>
<dbReference type="GO" id="GO:0046373">
    <property type="term" value="P:L-arabinose metabolic process"/>
    <property type="evidence" value="ECO:0007669"/>
    <property type="project" value="InterPro"/>
</dbReference>
<dbReference type="PANTHER" id="PTHR40631">
    <property type="entry name" value="ALPHA-L-ARABINOFURANOSIDASE AXHA-2-RELATED"/>
    <property type="match status" value="1"/>
</dbReference>
<sequence length="187" mass="20137">MTSADTSGRWSLAHISFTAWSQAAAAPQTFLDTNPDIGNRNVAAPQVFYFAPQEKWYMAHQTGPLSFSTTNDPANPGSWGAPRNLFDAEPPIVTENDLFEGSNAYRPGSSGKYLMLVEAPATGSGRRRHFRAWTAGSLCAAWKPPAETEADPFIRSTHVTFGPGQPAWTTDFSHGEMTPNSPGGSAC</sequence>
<keyword evidence="5" id="KW-0732">Signal</keyword>
<keyword evidence="4" id="KW-0964">Secreted</keyword>
<evidence type="ECO:0000256" key="1">
    <source>
        <dbReference type="ARBA" id="ARBA00001462"/>
    </source>
</evidence>
<dbReference type="RefSeq" id="WP_369167128.1">
    <property type="nucleotide sequence ID" value="NZ_CP163439.1"/>
</dbReference>
<protein>
    <recommendedName>
        <fullName evidence="3">non-reducing end alpha-L-arabinofuranosidase</fullName>
        <ecNumber evidence="3">3.2.1.55</ecNumber>
    </recommendedName>
</protein>
<dbReference type="InterPro" id="IPR005193">
    <property type="entry name" value="GH62_arabinosidase"/>
</dbReference>
<keyword evidence="7" id="KW-0326">Glycosidase</keyword>
<dbReference type="EMBL" id="CP163439">
    <property type="protein sequence ID" value="XDQ32627.1"/>
    <property type="molecule type" value="Genomic_DNA"/>
</dbReference>
<dbReference type="AlphaFoldDB" id="A0AB39PQN9"/>
<dbReference type="EC" id="3.2.1.55" evidence="3"/>
<reference evidence="8" key="1">
    <citation type="submission" date="2024-07" db="EMBL/GenBank/DDBJ databases">
        <authorList>
            <person name="Yu S.T."/>
        </authorList>
    </citation>
    <scope>NUCLEOTIDE SEQUENCE</scope>
    <source>
        <strain evidence="8">R28</strain>
    </source>
</reference>
<evidence type="ECO:0000256" key="3">
    <source>
        <dbReference type="ARBA" id="ARBA00012670"/>
    </source>
</evidence>
<accession>A0AB39PQN9</accession>
<evidence type="ECO:0000256" key="4">
    <source>
        <dbReference type="ARBA" id="ARBA00022525"/>
    </source>
</evidence>
<evidence type="ECO:0000256" key="2">
    <source>
        <dbReference type="ARBA" id="ARBA00004613"/>
    </source>
</evidence>
<evidence type="ECO:0000256" key="5">
    <source>
        <dbReference type="ARBA" id="ARBA00022729"/>
    </source>
</evidence>
<evidence type="ECO:0000256" key="6">
    <source>
        <dbReference type="ARBA" id="ARBA00022801"/>
    </source>
</evidence>
<dbReference type="InterPro" id="IPR023296">
    <property type="entry name" value="Glyco_hydro_beta-prop_sf"/>
</dbReference>
<dbReference type="GO" id="GO:0046556">
    <property type="term" value="F:alpha-L-arabinofuranosidase activity"/>
    <property type="evidence" value="ECO:0007669"/>
    <property type="project" value="UniProtKB-EC"/>
</dbReference>
<organism evidence="8">
    <name type="scientific">Streptomyces sp. R28</name>
    <dbReference type="NCBI Taxonomy" id="3238628"/>
    <lineage>
        <taxon>Bacteria</taxon>
        <taxon>Bacillati</taxon>
        <taxon>Actinomycetota</taxon>
        <taxon>Actinomycetes</taxon>
        <taxon>Kitasatosporales</taxon>
        <taxon>Streptomycetaceae</taxon>
        <taxon>Streptomyces</taxon>
    </lineage>
</organism>
<dbReference type="SUPFAM" id="SSF75005">
    <property type="entry name" value="Arabinanase/levansucrase/invertase"/>
    <property type="match status" value="1"/>
</dbReference>
<comment type="subcellular location">
    <subcellularLocation>
        <location evidence="2">Secreted</location>
    </subcellularLocation>
</comment>
<evidence type="ECO:0000256" key="7">
    <source>
        <dbReference type="ARBA" id="ARBA00023295"/>
    </source>
</evidence>
<keyword evidence="6 8" id="KW-0378">Hydrolase</keyword>